<dbReference type="InterPro" id="IPR008183">
    <property type="entry name" value="Aldose_1/G6P_1-epimerase"/>
</dbReference>
<evidence type="ECO:0000313" key="13">
    <source>
        <dbReference type="Proteomes" id="UP000078272"/>
    </source>
</evidence>
<comment type="caution">
    <text evidence="12">The sequence shown here is derived from an EMBL/GenBank/DDBJ whole genome shotgun (WGS) entry which is preliminary data.</text>
</comment>
<dbReference type="GO" id="GO:0006006">
    <property type="term" value="P:glucose metabolic process"/>
    <property type="evidence" value="ECO:0007669"/>
    <property type="project" value="TreeGrafter"/>
</dbReference>
<dbReference type="PANTHER" id="PTHR10091">
    <property type="entry name" value="ALDOSE-1-EPIMERASE"/>
    <property type="match status" value="1"/>
</dbReference>
<dbReference type="InterPro" id="IPR011013">
    <property type="entry name" value="Gal_mutarotase_sf_dom"/>
</dbReference>
<dbReference type="InterPro" id="IPR015443">
    <property type="entry name" value="Aldose_1-epimerase"/>
</dbReference>
<dbReference type="GO" id="GO:0005737">
    <property type="term" value="C:cytoplasm"/>
    <property type="evidence" value="ECO:0007669"/>
    <property type="project" value="TreeGrafter"/>
</dbReference>
<keyword evidence="7 8" id="KW-0119">Carbohydrate metabolism</keyword>
<feature type="active site" description="Proton donor" evidence="9">
    <location>
        <position position="182"/>
    </location>
</feature>
<dbReference type="OrthoDB" id="9779408at2"/>
<evidence type="ECO:0000256" key="6">
    <source>
        <dbReference type="ARBA" id="ARBA00023235"/>
    </source>
</evidence>
<dbReference type="AlphaFoldDB" id="A0A175RBJ5"/>
<feature type="active site" description="Proton acceptor" evidence="9">
    <location>
        <position position="322"/>
    </location>
</feature>
<dbReference type="GO" id="GO:0004034">
    <property type="term" value="F:aldose 1-epimerase activity"/>
    <property type="evidence" value="ECO:0007669"/>
    <property type="project" value="UniProtKB-EC"/>
</dbReference>
<dbReference type="GO" id="GO:0033499">
    <property type="term" value="P:galactose catabolic process via UDP-galactose, Leloir pathway"/>
    <property type="evidence" value="ECO:0007669"/>
    <property type="project" value="TreeGrafter"/>
</dbReference>
<comment type="catalytic activity">
    <reaction evidence="1 8">
        <text>alpha-D-glucose = beta-D-glucose</text>
        <dbReference type="Rhea" id="RHEA:10264"/>
        <dbReference type="ChEBI" id="CHEBI:15903"/>
        <dbReference type="ChEBI" id="CHEBI:17925"/>
        <dbReference type="EC" id="5.1.3.3"/>
    </reaction>
</comment>
<evidence type="ECO:0000256" key="5">
    <source>
        <dbReference type="ARBA" id="ARBA00014165"/>
    </source>
</evidence>
<dbReference type="InterPro" id="IPR018052">
    <property type="entry name" value="Ald1_epimerase_CS"/>
</dbReference>
<evidence type="ECO:0000256" key="4">
    <source>
        <dbReference type="ARBA" id="ARBA00013185"/>
    </source>
</evidence>
<organism evidence="12 13">
    <name type="scientific">Aureimonas ureilytica</name>
    <dbReference type="NCBI Taxonomy" id="401562"/>
    <lineage>
        <taxon>Bacteria</taxon>
        <taxon>Pseudomonadati</taxon>
        <taxon>Pseudomonadota</taxon>
        <taxon>Alphaproteobacteria</taxon>
        <taxon>Hyphomicrobiales</taxon>
        <taxon>Aurantimonadaceae</taxon>
        <taxon>Aureimonas</taxon>
    </lineage>
</organism>
<dbReference type="PIRSF" id="PIRSF005096">
    <property type="entry name" value="GALM"/>
    <property type="match status" value="1"/>
</dbReference>
<evidence type="ECO:0000256" key="3">
    <source>
        <dbReference type="ARBA" id="ARBA00006206"/>
    </source>
</evidence>
<evidence type="ECO:0000256" key="1">
    <source>
        <dbReference type="ARBA" id="ARBA00001614"/>
    </source>
</evidence>
<evidence type="ECO:0000256" key="8">
    <source>
        <dbReference type="PIRNR" id="PIRNR005096"/>
    </source>
</evidence>
<evidence type="ECO:0000256" key="9">
    <source>
        <dbReference type="PIRSR" id="PIRSR005096-1"/>
    </source>
</evidence>
<evidence type="ECO:0000256" key="10">
    <source>
        <dbReference type="PIRSR" id="PIRSR005096-2"/>
    </source>
</evidence>
<dbReference type="Proteomes" id="UP000078272">
    <property type="component" value="Unassembled WGS sequence"/>
</dbReference>
<evidence type="ECO:0000256" key="11">
    <source>
        <dbReference type="PIRSR" id="PIRSR005096-3"/>
    </source>
</evidence>
<gene>
    <name evidence="12" type="ORF">NS226_03500</name>
</gene>
<dbReference type="PROSITE" id="PS00545">
    <property type="entry name" value="ALDOSE_1_EPIMERASE"/>
    <property type="match status" value="1"/>
</dbReference>
<name>A0A175RBJ5_9HYPH</name>
<dbReference type="Gene3D" id="2.70.98.10">
    <property type="match status" value="1"/>
</dbReference>
<dbReference type="CDD" id="cd09019">
    <property type="entry name" value="galactose_mutarotase_like"/>
    <property type="match status" value="1"/>
</dbReference>
<dbReference type="PATRIC" id="fig|401562.3.peg.4219"/>
<dbReference type="PANTHER" id="PTHR10091:SF0">
    <property type="entry name" value="GALACTOSE MUTAROTASE"/>
    <property type="match status" value="1"/>
</dbReference>
<dbReference type="RefSeq" id="WP_058633793.1">
    <property type="nucleotide sequence ID" value="NZ_LDPZ01000006.1"/>
</dbReference>
<dbReference type="SUPFAM" id="SSF74650">
    <property type="entry name" value="Galactose mutarotase-like"/>
    <property type="match status" value="1"/>
</dbReference>
<comment type="pathway">
    <text evidence="2 8">Carbohydrate metabolism; hexose metabolism.</text>
</comment>
<dbReference type="EMBL" id="LDPZ01000006">
    <property type="protein sequence ID" value="KTQ97729.1"/>
    <property type="molecule type" value="Genomic_DNA"/>
</dbReference>
<dbReference type="InterPro" id="IPR047215">
    <property type="entry name" value="Galactose_mutarotase-like"/>
</dbReference>
<feature type="binding site" evidence="10">
    <location>
        <position position="255"/>
    </location>
    <ligand>
        <name>beta-D-galactose</name>
        <dbReference type="ChEBI" id="CHEBI:27667"/>
    </ligand>
</feature>
<dbReference type="EC" id="5.1.3.3" evidence="4 8"/>
<keyword evidence="6 8" id="KW-0413">Isomerase</keyword>
<dbReference type="Pfam" id="PF01263">
    <property type="entry name" value="Aldose_epim"/>
    <property type="match status" value="1"/>
</dbReference>
<dbReference type="STRING" id="401562.NS365_11660"/>
<proteinExistence type="inferred from homology"/>
<dbReference type="GO" id="GO:0030246">
    <property type="term" value="F:carbohydrate binding"/>
    <property type="evidence" value="ECO:0007669"/>
    <property type="project" value="InterPro"/>
</dbReference>
<accession>A0A175RBJ5</accession>
<evidence type="ECO:0000256" key="7">
    <source>
        <dbReference type="ARBA" id="ARBA00023277"/>
    </source>
</evidence>
<dbReference type="NCBIfam" id="NF008277">
    <property type="entry name" value="PRK11055.1"/>
    <property type="match status" value="1"/>
</dbReference>
<feature type="binding site" evidence="11">
    <location>
        <begin position="82"/>
        <end position="83"/>
    </location>
    <ligand>
        <name>beta-D-galactose</name>
        <dbReference type="ChEBI" id="CHEBI:27667"/>
    </ligand>
</feature>
<comment type="similarity">
    <text evidence="3 8">Belongs to the aldose epimerase family.</text>
</comment>
<sequence length="357" mass="38908">MAVGISRRSFGKLASGEEVEIVTLRAGDGLEASVLTYGATLQALKVPDRNGHFADILLGHDDLAGYVDHRSFFGATIGRYANRIAGGRFELDGESFEVEPNDGANALHGGEHGFDRHLWTIDAIGDGEVPFVILSRHSADGEGGFPGALDVHVTYRLRANALEIDLRAVNGDRPTVVNLTNHAYFNLCGALEPRDILSHDLRVAAERYLPIDSGSIPEGGPEPVAGTPFDFREMRAIGARIREAHPQILAGRGYDHNYCLDGRESADGRHLAARVEDRASGRAMELWTDQPGVQFYSGNFLNGTISGKNGRSYRMGDAFCLEPQLYPDTPNRPDFPSARLDAGATYRHRSAFQFSTI</sequence>
<protein>
    <recommendedName>
        <fullName evidence="5 8">Aldose 1-epimerase</fullName>
        <ecNumber evidence="4 8">5.1.3.3</ecNumber>
    </recommendedName>
</protein>
<reference evidence="12 13" key="1">
    <citation type="journal article" date="2016" name="Front. Microbiol.">
        <title>Genomic Resource of Rice Seed Associated Bacteria.</title>
        <authorList>
            <person name="Midha S."/>
            <person name="Bansal K."/>
            <person name="Sharma S."/>
            <person name="Kumar N."/>
            <person name="Patil P.P."/>
            <person name="Chaudhry V."/>
            <person name="Patil P.B."/>
        </authorList>
    </citation>
    <scope>NUCLEOTIDE SEQUENCE [LARGE SCALE GENOMIC DNA]</scope>
    <source>
        <strain evidence="12 13">NS226</strain>
    </source>
</reference>
<feature type="binding site" evidence="11">
    <location>
        <begin position="182"/>
        <end position="184"/>
    </location>
    <ligand>
        <name>beta-D-galactose</name>
        <dbReference type="ChEBI" id="CHEBI:27667"/>
    </ligand>
</feature>
<evidence type="ECO:0000256" key="2">
    <source>
        <dbReference type="ARBA" id="ARBA00005028"/>
    </source>
</evidence>
<dbReference type="UniPathway" id="UPA00242"/>
<evidence type="ECO:0000313" key="12">
    <source>
        <dbReference type="EMBL" id="KTQ97729.1"/>
    </source>
</evidence>
<dbReference type="InterPro" id="IPR014718">
    <property type="entry name" value="GH-type_carb-bd"/>
</dbReference>